<evidence type="ECO:0000256" key="10">
    <source>
        <dbReference type="ARBA" id="ARBA00023201"/>
    </source>
</evidence>
<name>A0A438K6N2_VITVI</name>
<evidence type="ECO:0000256" key="6">
    <source>
        <dbReference type="ARBA" id="ARBA00022958"/>
    </source>
</evidence>
<dbReference type="GO" id="GO:0015297">
    <property type="term" value="F:antiporter activity"/>
    <property type="evidence" value="ECO:0007669"/>
    <property type="project" value="UniProtKB-KW"/>
</dbReference>
<keyword evidence="6" id="KW-0630">Potassium</keyword>
<evidence type="ECO:0000256" key="4">
    <source>
        <dbReference type="ARBA" id="ARBA00022538"/>
    </source>
</evidence>
<reference evidence="14 15" key="1">
    <citation type="journal article" date="2018" name="PLoS Genet.">
        <title>Population sequencing reveals clonal diversity and ancestral inbreeding in the grapevine cultivar Chardonnay.</title>
        <authorList>
            <person name="Roach M.J."/>
            <person name="Johnson D.L."/>
            <person name="Bohlmann J."/>
            <person name="van Vuuren H.J."/>
            <person name="Jones S.J."/>
            <person name="Pretorius I.S."/>
            <person name="Schmidt S.A."/>
            <person name="Borneman A.R."/>
        </authorList>
    </citation>
    <scope>NUCLEOTIDE SEQUENCE [LARGE SCALE GENOMIC DNA]</scope>
    <source>
        <strain evidence="15">cv. Chardonnay</strain>
        <tissue evidence="14">Leaf</tissue>
    </source>
</reference>
<dbReference type="Gene3D" id="1.20.1420.30">
    <property type="entry name" value="NCX, central ion-binding region"/>
    <property type="match status" value="2"/>
</dbReference>
<dbReference type="InterPro" id="IPR051359">
    <property type="entry name" value="CaCA_antiporter"/>
</dbReference>
<evidence type="ECO:0000256" key="9">
    <source>
        <dbReference type="ARBA" id="ARBA00023136"/>
    </source>
</evidence>
<evidence type="ECO:0000256" key="2">
    <source>
        <dbReference type="ARBA" id="ARBA00022448"/>
    </source>
</evidence>
<feature type="transmembrane region" description="Helical" evidence="12">
    <location>
        <begin position="190"/>
        <end position="212"/>
    </location>
</feature>
<feature type="domain" description="Sodium/calcium exchanger membrane region" evidence="13">
    <location>
        <begin position="132"/>
        <end position="205"/>
    </location>
</feature>
<evidence type="ECO:0000256" key="5">
    <source>
        <dbReference type="ARBA" id="ARBA00022692"/>
    </source>
</evidence>
<evidence type="ECO:0000256" key="7">
    <source>
        <dbReference type="ARBA" id="ARBA00022989"/>
    </source>
</evidence>
<accession>A0A438K6N2</accession>
<evidence type="ECO:0000313" key="14">
    <source>
        <dbReference type="EMBL" id="RVX16870.1"/>
    </source>
</evidence>
<sequence length="508" mass="55014">MKEFNDILRNPLLRQSSSTFDKPWSSRDGFHDQLNGMVVIHRRTGEIGVNSSGLIEGSDDNNLSKSDPASCSGLVDHEGFASRCEFLKAHPHCSSGADYFCCSLEKLSNLLRLPPTVAGVALLPLGNGAPDVVLGGAVFVTCIVAGTVSLCVANERVQIDRRCFIRDICFFLFTLISLLVILLVGKVSVVGAIVFVSIYGVYAFAVAANEILRKHARRLKLDVITPLIPVKGSIFSQEGEEDDSMYSPLLDIETESDQPQLHASLPQWMWASNVAIYSNQAIKGSMADGERHLWGWTDEGMENNQPLFSFSKFVSLVEMPLTVPRRLTIPIVEEERWSRAYAVASASLAPVLLAFLWNSKTIELVALLVGFGVIFGINPSLLGLTVLAWGNSMGDLMSNVALAMNGGDGVQIALSGCYAGPMFNTLIGLGVSMLLGACSKRPGPYIVPQDRANLVDLLTLGDRVAGQPGFGFGFRFLQVAVTLLTQGDDYMDEFTGQLDIVSQRGLQG</sequence>
<dbReference type="EMBL" id="QGNW01000014">
    <property type="protein sequence ID" value="RVX16870.1"/>
    <property type="molecule type" value="Genomic_DNA"/>
</dbReference>
<keyword evidence="10" id="KW-0406">Ion transport</keyword>
<feature type="transmembrane region" description="Helical" evidence="12">
    <location>
        <begin position="364"/>
        <end position="389"/>
    </location>
</feature>
<keyword evidence="9 12" id="KW-0472">Membrane</keyword>
<gene>
    <name evidence="14" type="primary">CCX4_2</name>
    <name evidence="14" type="ORF">CK203_003312</name>
</gene>
<dbReference type="InterPro" id="IPR004837">
    <property type="entry name" value="NaCa_Exmemb"/>
</dbReference>
<comment type="subcellular location">
    <subcellularLocation>
        <location evidence="1">Membrane</location>
        <topology evidence="1">Multi-pass membrane protein</topology>
    </subcellularLocation>
</comment>
<dbReference type="PANTHER" id="PTHR12266:SF0">
    <property type="entry name" value="MITOCHONDRIAL SODIUM_CALCIUM EXCHANGER PROTEIN"/>
    <property type="match status" value="1"/>
</dbReference>
<dbReference type="PANTHER" id="PTHR12266">
    <property type="entry name" value="NA+/CA2+ K+ INDEPENDENT EXCHANGER"/>
    <property type="match status" value="1"/>
</dbReference>
<dbReference type="AlphaFoldDB" id="A0A438K6N2"/>
<evidence type="ECO:0000313" key="15">
    <source>
        <dbReference type="Proteomes" id="UP000288805"/>
    </source>
</evidence>
<dbReference type="GO" id="GO:0016020">
    <property type="term" value="C:membrane"/>
    <property type="evidence" value="ECO:0007669"/>
    <property type="project" value="UniProtKB-SubCell"/>
</dbReference>
<organism evidence="14 15">
    <name type="scientific">Vitis vinifera</name>
    <name type="common">Grape</name>
    <dbReference type="NCBI Taxonomy" id="29760"/>
    <lineage>
        <taxon>Eukaryota</taxon>
        <taxon>Viridiplantae</taxon>
        <taxon>Streptophyta</taxon>
        <taxon>Embryophyta</taxon>
        <taxon>Tracheophyta</taxon>
        <taxon>Spermatophyta</taxon>
        <taxon>Magnoliopsida</taxon>
        <taxon>eudicotyledons</taxon>
        <taxon>Gunneridae</taxon>
        <taxon>Pentapetalae</taxon>
        <taxon>rosids</taxon>
        <taxon>Vitales</taxon>
        <taxon>Vitaceae</taxon>
        <taxon>Viteae</taxon>
        <taxon>Vitis</taxon>
    </lineage>
</organism>
<comment type="similarity">
    <text evidence="11">Belongs to the Ca(2+):cation antiporter (CaCA) (TC 2.A.19) family. Cation/calcium exchanger (CCX) subfamily.</text>
</comment>
<dbReference type="InterPro" id="IPR044880">
    <property type="entry name" value="NCX_ion-bd_dom_sf"/>
</dbReference>
<proteinExistence type="inferred from homology"/>
<evidence type="ECO:0000256" key="8">
    <source>
        <dbReference type="ARBA" id="ARBA00023053"/>
    </source>
</evidence>
<evidence type="ECO:0000256" key="11">
    <source>
        <dbReference type="ARBA" id="ARBA00038187"/>
    </source>
</evidence>
<feature type="transmembrane region" description="Helical" evidence="12">
    <location>
        <begin position="164"/>
        <end position="184"/>
    </location>
</feature>
<keyword evidence="7 12" id="KW-1133">Transmembrane helix</keyword>
<keyword evidence="8" id="KW-0915">Sodium</keyword>
<dbReference type="GO" id="GO:0006814">
    <property type="term" value="P:sodium ion transport"/>
    <property type="evidence" value="ECO:0007669"/>
    <property type="project" value="UniProtKB-KW"/>
</dbReference>
<dbReference type="Proteomes" id="UP000288805">
    <property type="component" value="Unassembled WGS sequence"/>
</dbReference>
<feature type="transmembrane region" description="Helical" evidence="12">
    <location>
        <begin position="132"/>
        <end position="152"/>
    </location>
</feature>
<comment type="caution">
    <text evidence="14">The sequence shown here is derived from an EMBL/GenBank/DDBJ whole genome shotgun (WGS) entry which is preliminary data.</text>
</comment>
<evidence type="ECO:0000259" key="13">
    <source>
        <dbReference type="Pfam" id="PF01699"/>
    </source>
</evidence>
<dbReference type="GO" id="GO:0006813">
    <property type="term" value="P:potassium ion transport"/>
    <property type="evidence" value="ECO:0007669"/>
    <property type="project" value="UniProtKB-KW"/>
</dbReference>
<evidence type="ECO:0000256" key="1">
    <source>
        <dbReference type="ARBA" id="ARBA00004141"/>
    </source>
</evidence>
<protein>
    <submittedName>
        <fullName evidence="14">Cation/calcium exchanger 4</fullName>
    </submittedName>
</protein>
<keyword evidence="10" id="KW-0739">Sodium transport</keyword>
<keyword evidence="4" id="KW-0633">Potassium transport</keyword>
<feature type="domain" description="Sodium/calcium exchanger membrane region" evidence="13">
    <location>
        <begin position="363"/>
        <end position="439"/>
    </location>
</feature>
<keyword evidence="5 12" id="KW-0812">Transmembrane</keyword>
<evidence type="ECO:0000256" key="3">
    <source>
        <dbReference type="ARBA" id="ARBA00022449"/>
    </source>
</evidence>
<keyword evidence="2" id="KW-0813">Transport</keyword>
<dbReference type="Pfam" id="PF01699">
    <property type="entry name" value="Na_Ca_ex"/>
    <property type="match status" value="2"/>
</dbReference>
<evidence type="ECO:0000256" key="12">
    <source>
        <dbReference type="SAM" id="Phobius"/>
    </source>
</evidence>
<keyword evidence="3" id="KW-0050">Antiport</keyword>